<dbReference type="EMBL" id="MU273701">
    <property type="protein sequence ID" value="KAI0029070.1"/>
    <property type="molecule type" value="Genomic_DNA"/>
</dbReference>
<sequence length="245" mass="27258">MSSDNRSESTEITVRRNVNSLHRGSVLHITVCGVTGLPQIGGRLKSSFLAEVAYGNELPLRTAKAKVRDGSIEWNQKLGAITISGNSSLTLTVVAVRFMQPILRVAACEIEPEYICTLGENEVSRITESNGIWNPLLGNLRGVMDILDGVAQIHPYAKMAWSILSVMPKAVQQQVERDGKFRGLLTDLEQIMLTLRETEDLQTRCRDEQQAAIISRILQQVSECGFFIQQYTKDMNFSLSCSARK</sequence>
<gene>
    <name evidence="1" type="ORF">K488DRAFT_73268</name>
</gene>
<reference evidence="1" key="1">
    <citation type="submission" date="2021-02" db="EMBL/GenBank/DDBJ databases">
        <authorList>
            <consortium name="DOE Joint Genome Institute"/>
            <person name="Ahrendt S."/>
            <person name="Looney B.P."/>
            <person name="Miyauchi S."/>
            <person name="Morin E."/>
            <person name="Drula E."/>
            <person name="Courty P.E."/>
            <person name="Chicoki N."/>
            <person name="Fauchery L."/>
            <person name="Kohler A."/>
            <person name="Kuo A."/>
            <person name="Labutti K."/>
            <person name="Pangilinan J."/>
            <person name="Lipzen A."/>
            <person name="Riley R."/>
            <person name="Andreopoulos W."/>
            <person name="He G."/>
            <person name="Johnson J."/>
            <person name="Barry K.W."/>
            <person name="Grigoriev I.V."/>
            <person name="Nagy L."/>
            <person name="Hibbett D."/>
            <person name="Henrissat B."/>
            <person name="Matheny P.B."/>
            <person name="Labbe J."/>
            <person name="Martin F."/>
        </authorList>
    </citation>
    <scope>NUCLEOTIDE SEQUENCE</scope>
    <source>
        <strain evidence="1">EC-137</strain>
    </source>
</reference>
<organism evidence="1 2">
    <name type="scientific">Vararia minispora EC-137</name>
    <dbReference type="NCBI Taxonomy" id="1314806"/>
    <lineage>
        <taxon>Eukaryota</taxon>
        <taxon>Fungi</taxon>
        <taxon>Dikarya</taxon>
        <taxon>Basidiomycota</taxon>
        <taxon>Agaricomycotina</taxon>
        <taxon>Agaricomycetes</taxon>
        <taxon>Russulales</taxon>
        <taxon>Lachnocladiaceae</taxon>
        <taxon>Vararia</taxon>
    </lineage>
</organism>
<reference evidence="1" key="2">
    <citation type="journal article" date="2022" name="New Phytol.">
        <title>Evolutionary transition to the ectomycorrhizal habit in the genomes of a hyperdiverse lineage of mushroom-forming fungi.</title>
        <authorList>
            <person name="Looney B."/>
            <person name="Miyauchi S."/>
            <person name="Morin E."/>
            <person name="Drula E."/>
            <person name="Courty P.E."/>
            <person name="Kohler A."/>
            <person name="Kuo A."/>
            <person name="LaButti K."/>
            <person name="Pangilinan J."/>
            <person name="Lipzen A."/>
            <person name="Riley R."/>
            <person name="Andreopoulos W."/>
            <person name="He G."/>
            <person name="Johnson J."/>
            <person name="Nolan M."/>
            <person name="Tritt A."/>
            <person name="Barry K.W."/>
            <person name="Grigoriev I.V."/>
            <person name="Nagy L.G."/>
            <person name="Hibbett D."/>
            <person name="Henrissat B."/>
            <person name="Matheny P.B."/>
            <person name="Labbe J."/>
            <person name="Martin F.M."/>
        </authorList>
    </citation>
    <scope>NUCLEOTIDE SEQUENCE</scope>
    <source>
        <strain evidence="1">EC-137</strain>
    </source>
</reference>
<evidence type="ECO:0000313" key="1">
    <source>
        <dbReference type="EMBL" id="KAI0029070.1"/>
    </source>
</evidence>
<name>A0ACB8QBL9_9AGAM</name>
<proteinExistence type="predicted"/>
<keyword evidence="2" id="KW-1185">Reference proteome</keyword>
<comment type="caution">
    <text evidence="1">The sequence shown here is derived from an EMBL/GenBank/DDBJ whole genome shotgun (WGS) entry which is preliminary data.</text>
</comment>
<evidence type="ECO:0000313" key="2">
    <source>
        <dbReference type="Proteomes" id="UP000814128"/>
    </source>
</evidence>
<dbReference type="Proteomes" id="UP000814128">
    <property type="component" value="Unassembled WGS sequence"/>
</dbReference>
<protein>
    <submittedName>
        <fullName evidence="1">Uncharacterized protein</fullName>
    </submittedName>
</protein>
<accession>A0ACB8QBL9</accession>